<sequence length="198" mass="21344">MNLFKQDAGNCLEAVAMRVALEWEREKTRVMKESLRDDELALLEKALEHSMLMGKKEETLAEIELQEKLIDDFMVFIGAVENNDVEIAQNFDEKAMMDAIVAMLNSEGNSGGNGEGLGGAYGKEKKKAGITILTSLLKEQGVTAVKAAKLVETAAVATVTAVSSVVGANGGSCDGDHRKLGHWLLVGNGELVFNDLFL</sequence>
<dbReference type="Gramene" id="EOY08926">
    <property type="protein sequence ID" value="EOY08926"/>
    <property type="gene ID" value="TCM_024202"/>
</dbReference>
<keyword evidence="2" id="KW-1185">Reference proteome</keyword>
<dbReference type="Proteomes" id="UP000026915">
    <property type="component" value="Chromosome 5"/>
</dbReference>
<name>A0A061EVS8_THECC</name>
<dbReference type="AlphaFoldDB" id="A0A061EVS8"/>
<dbReference type="HOGENOM" id="CLU_1380268_0_0_1"/>
<protein>
    <submittedName>
        <fullName evidence="1">Uncharacterized protein</fullName>
    </submittedName>
</protein>
<reference evidence="1 2" key="1">
    <citation type="journal article" date="2013" name="Genome Biol.">
        <title>The genome sequence of the most widely cultivated cacao type and its use to identify candidate genes regulating pod color.</title>
        <authorList>
            <person name="Motamayor J.C."/>
            <person name="Mockaitis K."/>
            <person name="Schmutz J."/>
            <person name="Haiminen N."/>
            <person name="Iii D.L."/>
            <person name="Cornejo O."/>
            <person name="Findley S.D."/>
            <person name="Zheng P."/>
            <person name="Utro F."/>
            <person name="Royaert S."/>
            <person name="Saski C."/>
            <person name="Jenkins J."/>
            <person name="Podicheti R."/>
            <person name="Zhao M."/>
            <person name="Scheffler B.E."/>
            <person name="Stack J.C."/>
            <person name="Feltus F.A."/>
            <person name="Mustiga G.M."/>
            <person name="Amores F."/>
            <person name="Phillips W."/>
            <person name="Marelli J.P."/>
            <person name="May G.D."/>
            <person name="Shapiro H."/>
            <person name="Ma J."/>
            <person name="Bustamante C.D."/>
            <person name="Schnell R.J."/>
            <person name="Main D."/>
            <person name="Gilbert D."/>
            <person name="Parida L."/>
            <person name="Kuhn D.N."/>
        </authorList>
    </citation>
    <scope>NUCLEOTIDE SEQUENCE [LARGE SCALE GENOMIC DNA]</scope>
    <source>
        <strain evidence="2">cv. Matina 1-6</strain>
    </source>
</reference>
<accession>A0A061EVS8</accession>
<organism evidence="1 2">
    <name type="scientific">Theobroma cacao</name>
    <name type="common">Cacao</name>
    <name type="synonym">Cocoa</name>
    <dbReference type="NCBI Taxonomy" id="3641"/>
    <lineage>
        <taxon>Eukaryota</taxon>
        <taxon>Viridiplantae</taxon>
        <taxon>Streptophyta</taxon>
        <taxon>Embryophyta</taxon>
        <taxon>Tracheophyta</taxon>
        <taxon>Spermatophyta</taxon>
        <taxon>Magnoliopsida</taxon>
        <taxon>eudicotyledons</taxon>
        <taxon>Gunneridae</taxon>
        <taxon>Pentapetalae</taxon>
        <taxon>rosids</taxon>
        <taxon>malvids</taxon>
        <taxon>Malvales</taxon>
        <taxon>Malvaceae</taxon>
        <taxon>Byttnerioideae</taxon>
        <taxon>Theobroma</taxon>
    </lineage>
</organism>
<evidence type="ECO:0000313" key="2">
    <source>
        <dbReference type="Proteomes" id="UP000026915"/>
    </source>
</evidence>
<evidence type="ECO:0000313" key="1">
    <source>
        <dbReference type="EMBL" id="EOY08926.1"/>
    </source>
</evidence>
<proteinExistence type="predicted"/>
<dbReference type="InParanoid" id="A0A061EVS8"/>
<gene>
    <name evidence="1" type="ORF">TCM_024202</name>
</gene>
<dbReference type="EMBL" id="CM001883">
    <property type="protein sequence ID" value="EOY08926.1"/>
    <property type="molecule type" value="Genomic_DNA"/>
</dbReference>